<dbReference type="GeneID" id="31006251"/>
<dbReference type="OrthoDB" id="2830640at2759"/>
<evidence type="ECO:0000313" key="1">
    <source>
        <dbReference type="EMBL" id="OKL58252.1"/>
    </source>
</evidence>
<dbReference type="STRING" id="1441469.A0A225ABC0"/>
<comment type="caution">
    <text evidence="1">The sequence shown here is derived from an EMBL/GenBank/DDBJ whole genome shotgun (WGS) entry which is preliminary data.</text>
</comment>
<dbReference type="AlphaFoldDB" id="A0A225ABC0"/>
<dbReference type="Proteomes" id="UP000214365">
    <property type="component" value="Unassembled WGS sequence"/>
</dbReference>
<evidence type="ECO:0000313" key="2">
    <source>
        <dbReference type="Proteomes" id="UP000214365"/>
    </source>
</evidence>
<organism evidence="1 2">
    <name type="scientific">Talaromyces atroroseus</name>
    <dbReference type="NCBI Taxonomy" id="1441469"/>
    <lineage>
        <taxon>Eukaryota</taxon>
        <taxon>Fungi</taxon>
        <taxon>Dikarya</taxon>
        <taxon>Ascomycota</taxon>
        <taxon>Pezizomycotina</taxon>
        <taxon>Eurotiomycetes</taxon>
        <taxon>Eurotiomycetidae</taxon>
        <taxon>Eurotiales</taxon>
        <taxon>Trichocomaceae</taxon>
        <taxon>Talaromyces</taxon>
        <taxon>Talaromyces sect. Trachyspermi</taxon>
    </lineage>
</organism>
<gene>
    <name evidence="1" type="ORF">UA08_06496</name>
</gene>
<sequence length="335" mass="39073">MNLLVQKQPALIESYDTEKSARDMLPMHKRDASYSLTQPVVSFRSLETSATIIERSGWRIGKPIRWKTSLNVEDAEIIIRKPFVSHIIDRLYQITSLIETAQEYGWINEEFRYFIQEGAAGSVVIEMREKIHLMAQTPRDDMPFFSFALTQLSTSAGSITASPSSGNSISRSFDWVCLFFASADFDLESIFTRDVFPPDYHEPHRSPDFMALPTWILRWQVEHLRRSLFELRSTIVADNEINMKTPSREHLVLIREKIFQREKSHLMLHRRWLFAKELADTLLRSFEIITTRTNNKNCLEVHSEIAKQNVMTQQSMLQAIQHDLDMTPWSIKAQY</sequence>
<accession>A0A225ABC0</accession>
<reference evidence="1 2" key="1">
    <citation type="submission" date="2015-06" db="EMBL/GenBank/DDBJ databases">
        <title>Talaromyces atroroseus IBT 11181 draft genome.</title>
        <authorList>
            <person name="Rasmussen K.B."/>
            <person name="Rasmussen S."/>
            <person name="Petersen B."/>
            <person name="Sicheritz-Ponten T."/>
            <person name="Mortensen U.H."/>
            <person name="Thrane U."/>
        </authorList>
    </citation>
    <scope>NUCLEOTIDE SEQUENCE [LARGE SCALE GENOMIC DNA]</scope>
    <source>
        <strain evidence="1 2">IBT 11181</strain>
    </source>
</reference>
<keyword evidence="2" id="KW-1185">Reference proteome</keyword>
<proteinExistence type="predicted"/>
<dbReference type="EMBL" id="LFMY01000010">
    <property type="protein sequence ID" value="OKL58252.1"/>
    <property type="molecule type" value="Genomic_DNA"/>
</dbReference>
<protein>
    <submittedName>
        <fullName evidence="1">Uncharacterized protein</fullName>
    </submittedName>
</protein>
<dbReference type="RefSeq" id="XP_020118373.1">
    <property type="nucleotide sequence ID" value="XM_020268780.1"/>
</dbReference>
<name>A0A225ABC0_TALAT</name>